<proteinExistence type="predicted"/>
<name>A0AC34GHF1_9BILA</name>
<sequence>MAKASRIGTKIQSINHNKSFYGIKACDFISVEALLRDGLQYKNLRKGYFYFHLPRKSGQSSVGRDAYGTGGEATTADPPTAGVTNETYKESGDTHYF</sequence>
<protein>
    <submittedName>
        <fullName evidence="2">Uncharacterized protein</fullName>
    </submittedName>
</protein>
<evidence type="ECO:0000313" key="1">
    <source>
        <dbReference type="Proteomes" id="UP000887579"/>
    </source>
</evidence>
<reference evidence="2" key="1">
    <citation type="submission" date="2022-11" db="UniProtKB">
        <authorList>
            <consortium name="WormBaseParasite"/>
        </authorList>
    </citation>
    <scope>IDENTIFICATION</scope>
</reference>
<dbReference type="Proteomes" id="UP000887579">
    <property type="component" value="Unplaced"/>
</dbReference>
<organism evidence="1 2">
    <name type="scientific">Panagrolaimus sp. ES5</name>
    <dbReference type="NCBI Taxonomy" id="591445"/>
    <lineage>
        <taxon>Eukaryota</taxon>
        <taxon>Metazoa</taxon>
        <taxon>Ecdysozoa</taxon>
        <taxon>Nematoda</taxon>
        <taxon>Chromadorea</taxon>
        <taxon>Rhabditida</taxon>
        <taxon>Tylenchina</taxon>
        <taxon>Panagrolaimomorpha</taxon>
        <taxon>Panagrolaimoidea</taxon>
        <taxon>Panagrolaimidae</taxon>
        <taxon>Panagrolaimus</taxon>
    </lineage>
</organism>
<dbReference type="WBParaSite" id="ES5_v2.g29066.t1">
    <property type="protein sequence ID" value="ES5_v2.g29066.t1"/>
    <property type="gene ID" value="ES5_v2.g29066"/>
</dbReference>
<evidence type="ECO:0000313" key="2">
    <source>
        <dbReference type="WBParaSite" id="ES5_v2.g29066.t1"/>
    </source>
</evidence>
<accession>A0AC34GHF1</accession>